<sequence length="365" mass="40131">MTRTAFTPHKLGNISLENRFTMAPMARHRAINNIPNDLMAAYYKQRASAGLIITEGVSPSPNGLGYPRMPGIYTNDQVNAWRKVTYGVREAGGRIFMQLMHTGRIAHALNLPRGAKVVAPSTVGAAGRIMTDQKGPQALPVPQAMTAIEVQQIKYEYVRAAQNAIDAGFDGVEIHAAGGYLPEQFLSPHTNQRTDIYGGNIENRSRFLLELTQDISDAIGADKVGVRLSPHGTENDMRSYAEVDETYTYLAAHLNDLRIAYLHLANVDVAPAGEPLPVWRMIREQFKGTLILAGGYTVFQAEEDLASGFADLVAFGKPFISNPDLVPRVRKRLPLNIMVDARTLYTPGPKGLIDYPVFDQELVNA</sequence>
<reference evidence="5 6" key="1">
    <citation type="submission" date="2021-05" db="EMBL/GenBank/DDBJ databases">
        <title>A Polyphasic approach of four new species of the genus Ohtaekwangia: Ohtaekwangia histidinii sp. nov., Ohtaekwangia cretensis sp. nov., Ohtaekwangia indiensis sp. nov., Ohtaekwangia reichenbachii sp. nov. from diverse environment.</title>
        <authorList>
            <person name="Octaviana S."/>
        </authorList>
    </citation>
    <scope>NUCLEOTIDE SEQUENCE [LARGE SCALE GENOMIC DNA]</scope>
    <source>
        <strain evidence="5 6">PWU37</strain>
    </source>
</reference>
<evidence type="ECO:0000313" key="6">
    <source>
        <dbReference type="Proteomes" id="UP001319180"/>
    </source>
</evidence>
<comment type="cofactor">
    <cofactor evidence="1">
        <name>FMN</name>
        <dbReference type="ChEBI" id="CHEBI:58210"/>
    </cofactor>
</comment>
<dbReference type="InterPro" id="IPR013785">
    <property type="entry name" value="Aldolase_TIM"/>
</dbReference>
<comment type="similarity">
    <text evidence="2">Belongs to the NADH:flavin oxidoreductase/NADH oxidase family.</text>
</comment>
<dbReference type="GO" id="GO:0016628">
    <property type="term" value="F:oxidoreductase activity, acting on the CH-CH group of donors, NAD or NADP as acceptor"/>
    <property type="evidence" value="ECO:0007669"/>
    <property type="project" value="UniProtKB-ARBA"/>
</dbReference>
<dbReference type="PANTHER" id="PTHR22893">
    <property type="entry name" value="NADH OXIDOREDUCTASE-RELATED"/>
    <property type="match status" value="1"/>
</dbReference>
<dbReference type="InterPro" id="IPR045247">
    <property type="entry name" value="Oye-like"/>
</dbReference>
<gene>
    <name evidence="5" type="ORF">KK078_20390</name>
</gene>
<keyword evidence="3" id="KW-0560">Oxidoreductase</keyword>
<evidence type="ECO:0000313" key="5">
    <source>
        <dbReference type="EMBL" id="MBT1688936.1"/>
    </source>
</evidence>
<name>A0AAP2DBG3_9BACT</name>
<dbReference type="InterPro" id="IPR001155">
    <property type="entry name" value="OxRdtase_FMN_N"/>
</dbReference>
<protein>
    <submittedName>
        <fullName evidence="5">Alkene reductase</fullName>
    </submittedName>
</protein>
<dbReference type="RefSeq" id="WP_254092162.1">
    <property type="nucleotide sequence ID" value="NZ_JAHESC010000033.1"/>
</dbReference>
<dbReference type="AlphaFoldDB" id="A0AAP2DBG3"/>
<dbReference type="Pfam" id="PF00724">
    <property type="entry name" value="Oxidored_FMN"/>
    <property type="match status" value="1"/>
</dbReference>
<dbReference type="Proteomes" id="UP001319180">
    <property type="component" value="Unassembled WGS sequence"/>
</dbReference>
<accession>A0AAP2DBG3</accession>
<dbReference type="GO" id="GO:0005829">
    <property type="term" value="C:cytosol"/>
    <property type="evidence" value="ECO:0007669"/>
    <property type="project" value="UniProtKB-ARBA"/>
</dbReference>
<dbReference type="PANTHER" id="PTHR22893:SF91">
    <property type="entry name" value="NADPH DEHYDROGENASE 2-RELATED"/>
    <property type="match status" value="1"/>
</dbReference>
<proteinExistence type="inferred from homology"/>
<evidence type="ECO:0000259" key="4">
    <source>
        <dbReference type="Pfam" id="PF00724"/>
    </source>
</evidence>
<dbReference type="EMBL" id="JAHESC010000033">
    <property type="protein sequence ID" value="MBT1688936.1"/>
    <property type="molecule type" value="Genomic_DNA"/>
</dbReference>
<evidence type="ECO:0000256" key="1">
    <source>
        <dbReference type="ARBA" id="ARBA00001917"/>
    </source>
</evidence>
<evidence type="ECO:0000256" key="3">
    <source>
        <dbReference type="ARBA" id="ARBA00023002"/>
    </source>
</evidence>
<feature type="domain" description="NADH:flavin oxidoreductase/NADH oxidase N-terminal" evidence="4">
    <location>
        <begin position="6"/>
        <end position="336"/>
    </location>
</feature>
<evidence type="ECO:0000256" key="2">
    <source>
        <dbReference type="ARBA" id="ARBA00005979"/>
    </source>
</evidence>
<organism evidence="5 6">
    <name type="scientific">Dawidia soli</name>
    <dbReference type="NCBI Taxonomy" id="2782352"/>
    <lineage>
        <taxon>Bacteria</taxon>
        <taxon>Pseudomonadati</taxon>
        <taxon>Bacteroidota</taxon>
        <taxon>Cytophagia</taxon>
        <taxon>Cytophagales</taxon>
        <taxon>Chryseotaleaceae</taxon>
        <taxon>Dawidia</taxon>
    </lineage>
</organism>
<keyword evidence="6" id="KW-1185">Reference proteome</keyword>
<dbReference type="SUPFAM" id="SSF51395">
    <property type="entry name" value="FMN-linked oxidoreductases"/>
    <property type="match status" value="1"/>
</dbReference>
<dbReference type="CDD" id="cd02933">
    <property type="entry name" value="OYE_like_FMN"/>
    <property type="match status" value="1"/>
</dbReference>
<dbReference type="GO" id="GO:0010181">
    <property type="term" value="F:FMN binding"/>
    <property type="evidence" value="ECO:0007669"/>
    <property type="project" value="InterPro"/>
</dbReference>
<dbReference type="Gene3D" id="3.20.20.70">
    <property type="entry name" value="Aldolase class I"/>
    <property type="match status" value="1"/>
</dbReference>
<dbReference type="FunFam" id="3.20.20.70:FF:000059">
    <property type="entry name" value="N-ethylmaleimide reductase, FMN-linked"/>
    <property type="match status" value="1"/>
</dbReference>
<comment type="caution">
    <text evidence="5">The sequence shown here is derived from an EMBL/GenBank/DDBJ whole genome shotgun (WGS) entry which is preliminary data.</text>
</comment>